<feature type="domain" description="THAP-type" evidence="6">
    <location>
        <begin position="1"/>
        <end position="51"/>
    </location>
</feature>
<keyword evidence="2 5" id="KW-0863">Zinc-finger</keyword>
<dbReference type="GO" id="GO:0003677">
    <property type="term" value="F:DNA binding"/>
    <property type="evidence" value="ECO:0007669"/>
    <property type="project" value="UniProtKB-UniRule"/>
</dbReference>
<organism evidence="7">
    <name type="scientific">Clastoptera arizonana</name>
    <name type="common">Arizona spittle bug</name>
    <dbReference type="NCBI Taxonomy" id="38151"/>
    <lineage>
        <taxon>Eukaryota</taxon>
        <taxon>Metazoa</taxon>
        <taxon>Ecdysozoa</taxon>
        <taxon>Arthropoda</taxon>
        <taxon>Hexapoda</taxon>
        <taxon>Insecta</taxon>
        <taxon>Pterygota</taxon>
        <taxon>Neoptera</taxon>
        <taxon>Paraneoptera</taxon>
        <taxon>Hemiptera</taxon>
        <taxon>Auchenorrhyncha</taxon>
        <taxon>Cercopoidea</taxon>
        <taxon>Clastopteridae</taxon>
        <taxon>Clastoptera</taxon>
    </lineage>
</organism>
<evidence type="ECO:0000259" key="6">
    <source>
        <dbReference type="PROSITE" id="PS50950"/>
    </source>
</evidence>
<keyword evidence="4 5" id="KW-0238">DNA-binding</keyword>
<gene>
    <name evidence="7" type="ORF">g.39169</name>
</gene>
<name>A0A1B6D8R6_9HEMI</name>
<keyword evidence="1" id="KW-0479">Metal-binding</keyword>
<dbReference type="SUPFAM" id="SSF57716">
    <property type="entry name" value="Glucocorticoid receptor-like (DNA-binding domain)"/>
    <property type="match status" value="1"/>
</dbReference>
<reference evidence="7" key="1">
    <citation type="submission" date="2015-12" db="EMBL/GenBank/DDBJ databases">
        <title>De novo transcriptome assembly of four potential Pierce s Disease insect vectors from Arizona vineyards.</title>
        <authorList>
            <person name="Tassone E.E."/>
        </authorList>
    </citation>
    <scope>NUCLEOTIDE SEQUENCE</scope>
</reference>
<protein>
    <recommendedName>
        <fullName evidence="6">THAP-type domain-containing protein</fullName>
    </recommendedName>
</protein>
<sequence>MKLKWTLAVKRKDWVPSKWSKICSAHFREADVDRTVHNCIRIREGAIPKIFPAISETTHQWDLKRKKENTVHHTEFSTKKLRTELNKSQDGLKLNQKKK</sequence>
<evidence type="ECO:0000256" key="3">
    <source>
        <dbReference type="ARBA" id="ARBA00022833"/>
    </source>
</evidence>
<dbReference type="PROSITE" id="PS50950">
    <property type="entry name" value="ZF_THAP"/>
    <property type="match status" value="1"/>
</dbReference>
<evidence type="ECO:0000313" key="7">
    <source>
        <dbReference type="EMBL" id="JAS22079.1"/>
    </source>
</evidence>
<evidence type="ECO:0000256" key="2">
    <source>
        <dbReference type="ARBA" id="ARBA00022771"/>
    </source>
</evidence>
<dbReference type="EMBL" id="GEDC01015219">
    <property type="protein sequence ID" value="JAS22079.1"/>
    <property type="molecule type" value="Transcribed_RNA"/>
</dbReference>
<accession>A0A1B6D8R6</accession>
<dbReference type="AlphaFoldDB" id="A0A1B6D8R6"/>
<proteinExistence type="predicted"/>
<dbReference type="Pfam" id="PF05485">
    <property type="entry name" value="THAP"/>
    <property type="match status" value="1"/>
</dbReference>
<dbReference type="GO" id="GO:0008270">
    <property type="term" value="F:zinc ion binding"/>
    <property type="evidence" value="ECO:0007669"/>
    <property type="project" value="UniProtKB-KW"/>
</dbReference>
<evidence type="ECO:0000256" key="5">
    <source>
        <dbReference type="PROSITE-ProRule" id="PRU00309"/>
    </source>
</evidence>
<evidence type="ECO:0000256" key="1">
    <source>
        <dbReference type="ARBA" id="ARBA00022723"/>
    </source>
</evidence>
<dbReference type="InterPro" id="IPR006612">
    <property type="entry name" value="THAP_Znf"/>
</dbReference>
<evidence type="ECO:0000256" key="4">
    <source>
        <dbReference type="ARBA" id="ARBA00023125"/>
    </source>
</evidence>
<keyword evidence="3" id="KW-0862">Zinc</keyword>